<evidence type="ECO:0000256" key="1">
    <source>
        <dbReference type="SAM" id="Phobius"/>
    </source>
</evidence>
<keyword evidence="1" id="KW-0812">Transmembrane</keyword>
<reference evidence="2" key="1">
    <citation type="journal article" date="2016" name="Gut Pathog.">
        <title>Genome sequence of OXA-23 producing Acinetobacter baumannii IHIT7853, a carbapenem-resistant strain from a cat belonging to international clone IC1.</title>
        <authorList>
            <person name="Ewers C."/>
            <person name="Klotz P."/>
            <person name="Scheufen S."/>
            <person name="Leidner U."/>
            <person name="Gottig S."/>
            <person name="Semmler T."/>
        </authorList>
    </citation>
    <scope>NUCLEOTIDE SEQUENCE</scope>
    <source>
        <strain evidence="2">IHIT7853</strain>
        <plasmid evidence="2">IHIT7853-OXA-23</plasmid>
    </source>
</reference>
<dbReference type="AlphaFoldDB" id="A0A1B2RCL9"/>
<keyword evidence="2" id="KW-0614">Plasmid</keyword>
<dbReference type="EMBL" id="KX118105">
    <property type="protein sequence ID" value="AOB42355.1"/>
    <property type="molecule type" value="Genomic_DNA"/>
</dbReference>
<name>A0A1B2RCL9_ACIBA</name>
<accession>A0A1B2RCL9</accession>
<dbReference type="RefSeq" id="WP_064534773.1">
    <property type="nucleotide sequence ID" value="NZ_KX118105.1"/>
</dbReference>
<proteinExistence type="predicted"/>
<feature type="transmembrane region" description="Helical" evidence="1">
    <location>
        <begin position="140"/>
        <end position="158"/>
    </location>
</feature>
<sequence length="159" mass="18163">MSKLYNIEVTQGTTQPVIEPDVYNEEALLFYLNRFGVEENSHDYKRLMNGERLLITTYKNEPLSIKLIEYYELSAAQVQIVRTLKICAGILVIVALILVSILGNFKLLIILIPNALLLWFTSKKLEITSSEKFEEVAKRVLIMLGISMLVFSTVAFFII</sequence>
<geneLocation type="plasmid" evidence="2">
    <name>IHIT7853-OXA-23</name>
</geneLocation>
<protein>
    <submittedName>
        <fullName evidence="2">Uncharacterized protein</fullName>
    </submittedName>
</protein>
<organism evidence="2">
    <name type="scientific">Acinetobacter baumannii</name>
    <dbReference type="NCBI Taxonomy" id="470"/>
    <lineage>
        <taxon>Bacteria</taxon>
        <taxon>Pseudomonadati</taxon>
        <taxon>Pseudomonadota</taxon>
        <taxon>Gammaproteobacteria</taxon>
        <taxon>Moraxellales</taxon>
        <taxon>Moraxellaceae</taxon>
        <taxon>Acinetobacter</taxon>
        <taxon>Acinetobacter calcoaceticus/baumannii complex</taxon>
    </lineage>
</organism>
<keyword evidence="1" id="KW-0472">Membrane</keyword>
<feature type="transmembrane region" description="Helical" evidence="1">
    <location>
        <begin position="90"/>
        <end position="120"/>
    </location>
</feature>
<evidence type="ECO:0000313" key="2">
    <source>
        <dbReference type="EMBL" id="AOB42355.1"/>
    </source>
</evidence>
<keyword evidence="1" id="KW-1133">Transmembrane helix</keyword>